<dbReference type="GO" id="GO:0032787">
    <property type="term" value="P:monocarboxylic acid metabolic process"/>
    <property type="evidence" value="ECO:0007669"/>
    <property type="project" value="UniProtKB-ARBA"/>
</dbReference>
<dbReference type="InterPro" id="IPR020904">
    <property type="entry name" value="Sc_DH/Rdtase_CS"/>
</dbReference>
<gene>
    <name evidence="5" type="ORF">C9374_011572</name>
    <name evidence="6" type="ORF">C9374_011574</name>
</gene>
<evidence type="ECO:0000313" key="6">
    <source>
        <dbReference type="EMBL" id="KAG2373909.1"/>
    </source>
</evidence>
<organism evidence="5 7">
    <name type="scientific">Naegleria lovaniensis</name>
    <name type="common">Amoeba</name>
    <dbReference type="NCBI Taxonomy" id="51637"/>
    <lineage>
        <taxon>Eukaryota</taxon>
        <taxon>Discoba</taxon>
        <taxon>Heterolobosea</taxon>
        <taxon>Tetramitia</taxon>
        <taxon>Eutetramitia</taxon>
        <taxon>Vahlkampfiidae</taxon>
        <taxon>Naegleria</taxon>
    </lineage>
</organism>
<dbReference type="SUPFAM" id="SSF51735">
    <property type="entry name" value="NAD(P)-binding Rossmann-fold domains"/>
    <property type="match status" value="1"/>
</dbReference>
<evidence type="ECO:0000313" key="7">
    <source>
        <dbReference type="Proteomes" id="UP000816034"/>
    </source>
</evidence>
<name>A0AA88G9Q7_NAELO</name>
<evidence type="ECO:0000256" key="4">
    <source>
        <dbReference type="RuleBase" id="RU000363"/>
    </source>
</evidence>
<evidence type="ECO:0000313" key="5">
    <source>
        <dbReference type="EMBL" id="KAG2373907.1"/>
    </source>
</evidence>
<dbReference type="PROSITE" id="PS00061">
    <property type="entry name" value="ADH_SHORT"/>
    <property type="match status" value="1"/>
</dbReference>
<dbReference type="PRINTS" id="PR00081">
    <property type="entry name" value="GDHRDH"/>
</dbReference>
<dbReference type="CDD" id="cd05233">
    <property type="entry name" value="SDR_c"/>
    <property type="match status" value="1"/>
</dbReference>
<sequence>MLPQDQTDNIITHKKLEGRVSIVTGSGSGMGKAIALLFAQHGSKVVVTDVSEQRIKETLDEIQQLGGVAIGVCGDVSKQEDVDRLFQETLSQFGTLDILVNNAGIMDNFIPCGDITDEVWEKVMAVNTTGPMRTMRKAIPIMSQKKNGAIINIASLGGLHGGRAGIGYTASKHALIGMTKNVGFHYGDQGIRCNAIAPGSVQTNIEVKNPHHWVQERCFWDLN</sequence>
<keyword evidence="7" id="KW-1185">Reference proteome</keyword>
<dbReference type="EMBL" id="PYSW02000049">
    <property type="protein sequence ID" value="KAG2373909.1"/>
    <property type="molecule type" value="Genomic_DNA"/>
</dbReference>
<comment type="catalytic activity">
    <reaction evidence="3">
        <text>a (3R)-hydroxyacyl-[ACP] + NADP(+) = a 3-oxoacyl-[ACP] + NADPH + H(+)</text>
        <dbReference type="Rhea" id="RHEA:17397"/>
        <dbReference type="Rhea" id="RHEA-COMP:9916"/>
        <dbReference type="Rhea" id="RHEA-COMP:9945"/>
        <dbReference type="ChEBI" id="CHEBI:15378"/>
        <dbReference type="ChEBI" id="CHEBI:57783"/>
        <dbReference type="ChEBI" id="CHEBI:58349"/>
        <dbReference type="ChEBI" id="CHEBI:78776"/>
        <dbReference type="ChEBI" id="CHEBI:78827"/>
        <dbReference type="EC" id="1.1.1.100"/>
    </reaction>
</comment>
<evidence type="ECO:0000256" key="1">
    <source>
        <dbReference type="ARBA" id="ARBA00006484"/>
    </source>
</evidence>
<protein>
    <recommendedName>
        <fullName evidence="2">3-oxoacyl-[acyl-carrier-protein] reductase</fullName>
        <ecNumber evidence="2">1.1.1.100</ecNumber>
    </recommendedName>
</protein>
<dbReference type="Gene3D" id="3.40.50.720">
    <property type="entry name" value="NAD(P)-binding Rossmann-like Domain"/>
    <property type="match status" value="1"/>
</dbReference>
<dbReference type="PANTHER" id="PTHR42879">
    <property type="entry name" value="3-OXOACYL-(ACYL-CARRIER-PROTEIN) REDUCTASE"/>
    <property type="match status" value="1"/>
</dbReference>
<evidence type="ECO:0000256" key="3">
    <source>
        <dbReference type="ARBA" id="ARBA00048508"/>
    </source>
</evidence>
<dbReference type="RefSeq" id="XP_044543081.1">
    <property type="nucleotide sequence ID" value="XM_044687242.1"/>
</dbReference>
<dbReference type="AlphaFoldDB" id="A0AA88G9Q7"/>
<reference evidence="5 7" key="1">
    <citation type="journal article" date="2018" name="BMC Genomics">
        <title>The genome of Naegleria lovaniensis, the basis for a comparative approach to unravel pathogenicity factors of the human pathogenic amoeba N. fowleri.</title>
        <authorList>
            <person name="Liechti N."/>
            <person name="Schurch N."/>
            <person name="Bruggmann R."/>
            <person name="Wittwer M."/>
        </authorList>
    </citation>
    <scope>NUCLEOTIDE SEQUENCE [LARGE SCALE GENOMIC DNA]</scope>
    <source>
        <strain evidence="5 7">ATCC 30569</strain>
    </source>
</reference>
<accession>A0AA88G9Q7</accession>
<dbReference type="FunFam" id="3.40.50.720:FF:000084">
    <property type="entry name" value="Short-chain dehydrogenase reductase"/>
    <property type="match status" value="1"/>
</dbReference>
<dbReference type="EC" id="1.1.1.100" evidence="2"/>
<dbReference type="InterPro" id="IPR036291">
    <property type="entry name" value="NAD(P)-bd_dom_sf"/>
</dbReference>
<comment type="caution">
    <text evidence="5">The sequence shown here is derived from an EMBL/GenBank/DDBJ whole genome shotgun (WGS) entry which is preliminary data.</text>
</comment>
<comment type="similarity">
    <text evidence="1 4">Belongs to the short-chain dehydrogenases/reductases (SDR) family.</text>
</comment>
<reference evidence="5" key="2">
    <citation type="submission" date="2020-04" db="EMBL/GenBank/DDBJ databases">
        <authorList>
            <person name="Liechti N."/>
            <person name="Schuerch N."/>
            <person name="Bruggmann R."/>
            <person name="Wittwer M."/>
        </authorList>
    </citation>
    <scope>NUCLEOTIDE SEQUENCE</scope>
    <source>
        <strain evidence="5">ATCC 30569</strain>
    </source>
</reference>
<dbReference type="EMBL" id="PYSW02000049">
    <property type="protein sequence ID" value="KAG2373907.1"/>
    <property type="molecule type" value="Genomic_DNA"/>
</dbReference>
<dbReference type="PANTHER" id="PTHR42879:SF2">
    <property type="entry name" value="3-OXOACYL-[ACYL-CARRIER-PROTEIN] REDUCTASE FABG"/>
    <property type="match status" value="1"/>
</dbReference>
<dbReference type="Pfam" id="PF00106">
    <property type="entry name" value="adh_short"/>
    <property type="match status" value="1"/>
</dbReference>
<dbReference type="InterPro" id="IPR050259">
    <property type="entry name" value="SDR"/>
</dbReference>
<dbReference type="GO" id="GO:0004316">
    <property type="term" value="F:3-oxoacyl-[acyl-carrier-protein] reductase (NADPH) activity"/>
    <property type="evidence" value="ECO:0007669"/>
    <property type="project" value="UniProtKB-EC"/>
</dbReference>
<dbReference type="GeneID" id="68104026"/>
<proteinExistence type="inferred from homology"/>
<dbReference type="InterPro" id="IPR002347">
    <property type="entry name" value="SDR_fam"/>
</dbReference>
<dbReference type="Proteomes" id="UP000816034">
    <property type="component" value="Unassembled WGS sequence"/>
</dbReference>
<evidence type="ECO:0000256" key="2">
    <source>
        <dbReference type="ARBA" id="ARBA00012948"/>
    </source>
</evidence>
<dbReference type="PRINTS" id="PR00080">
    <property type="entry name" value="SDRFAMILY"/>
</dbReference>